<reference evidence="2 3" key="1">
    <citation type="journal article" date="2019" name="Genome Biol. Evol.">
        <title>Insights into the evolution of the New World diploid cottons (Gossypium, subgenus Houzingenia) based on genome sequencing.</title>
        <authorList>
            <person name="Grover C.E."/>
            <person name="Arick M.A. 2nd"/>
            <person name="Thrash A."/>
            <person name="Conover J.L."/>
            <person name="Sanders W.S."/>
            <person name="Peterson D.G."/>
            <person name="Frelichowski J.E."/>
            <person name="Scheffler J.A."/>
            <person name="Scheffler B.E."/>
            <person name="Wendel J.F."/>
        </authorList>
    </citation>
    <scope>NUCLEOTIDE SEQUENCE [LARGE SCALE GENOMIC DNA]</scope>
    <source>
        <strain evidence="2">27</strain>
        <tissue evidence="2">Leaf</tissue>
    </source>
</reference>
<comment type="caution">
    <text evidence="2">The sequence shown here is derived from an EMBL/GenBank/DDBJ whole genome shotgun (WGS) entry which is preliminary data.</text>
</comment>
<dbReference type="PANTHER" id="PTHR47074:SF48">
    <property type="entry name" value="POLYNUCLEOTIDYL TRANSFERASE, RIBONUCLEASE H-LIKE SUPERFAMILY PROTEIN"/>
    <property type="match status" value="1"/>
</dbReference>
<dbReference type="InterPro" id="IPR044730">
    <property type="entry name" value="RNase_H-like_dom_plant"/>
</dbReference>
<sequence>MKINVDAIVLNKKTGFGVIIRDSDGLALGRGGGFKDELMTIELAELYAFEEGLKLAHSQYTNNAIFETDCASLVNRFKKCKDDITIIGHRIEEIYKTLETFTTIDVKWANRSCNNVGYFICKYVILDNCNMLFGIDYPRDIRDIVIRDSFN</sequence>
<dbReference type="InterPro" id="IPR002156">
    <property type="entry name" value="RNaseH_domain"/>
</dbReference>
<dbReference type="GO" id="GO:0003676">
    <property type="term" value="F:nucleic acid binding"/>
    <property type="evidence" value="ECO:0007669"/>
    <property type="project" value="InterPro"/>
</dbReference>
<dbReference type="EMBL" id="JABFAC010239006">
    <property type="protein sequence ID" value="MBA0634684.1"/>
    <property type="molecule type" value="Genomic_DNA"/>
</dbReference>
<dbReference type="InterPro" id="IPR036397">
    <property type="entry name" value="RNaseH_sf"/>
</dbReference>
<evidence type="ECO:0000313" key="2">
    <source>
        <dbReference type="EMBL" id="MBA0634684.1"/>
    </source>
</evidence>
<dbReference type="PANTHER" id="PTHR47074">
    <property type="entry name" value="BNAC02G40300D PROTEIN"/>
    <property type="match status" value="1"/>
</dbReference>
<dbReference type="InterPro" id="IPR052929">
    <property type="entry name" value="RNase_H-like_EbsB-rel"/>
</dbReference>
<dbReference type="Pfam" id="PF13456">
    <property type="entry name" value="RVT_3"/>
    <property type="match status" value="1"/>
</dbReference>
<evidence type="ECO:0000313" key="3">
    <source>
        <dbReference type="Proteomes" id="UP000593561"/>
    </source>
</evidence>
<feature type="domain" description="RNase H type-1" evidence="1">
    <location>
        <begin position="5"/>
        <end position="122"/>
    </location>
</feature>
<accession>A0A7J8T8G7</accession>
<dbReference type="GO" id="GO:0004523">
    <property type="term" value="F:RNA-DNA hybrid ribonuclease activity"/>
    <property type="evidence" value="ECO:0007669"/>
    <property type="project" value="InterPro"/>
</dbReference>
<dbReference type="SUPFAM" id="SSF53098">
    <property type="entry name" value="Ribonuclease H-like"/>
    <property type="match status" value="1"/>
</dbReference>
<dbReference type="InterPro" id="IPR012337">
    <property type="entry name" value="RNaseH-like_sf"/>
</dbReference>
<name>A0A7J8T8G7_GOSDV</name>
<keyword evidence="3" id="KW-1185">Reference proteome</keyword>
<protein>
    <recommendedName>
        <fullName evidence="1">RNase H type-1 domain-containing protein</fullName>
    </recommendedName>
</protein>
<dbReference type="Gene3D" id="3.30.420.10">
    <property type="entry name" value="Ribonuclease H-like superfamily/Ribonuclease H"/>
    <property type="match status" value="1"/>
</dbReference>
<organism evidence="2 3">
    <name type="scientific">Gossypium davidsonii</name>
    <name type="common">Davidson's cotton</name>
    <name type="synonym">Gossypium klotzschianum subsp. davidsonii</name>
    <dbReference type="NCBI Taxonomy" id="34287"/>
    <lineage>
        <taxon>Eukaryota</taxon>
        <taxon>Viridiplantae</taxon>
        <taxon>Streptophyta</taxon>
        <taxon>Embryophyta</taxon>
        <taxon>Tracheophyta</taxon>
        <taxon>Spermatophyta</taxon>
        <taxon>Magnoliopsida</taxon>
        <taxon>eudicotyledons</taxon>
        <taxon>Gunneridae</taxon>
        <taxon>Pentapetalae</taxon>
        <taxon>rosids</taxon>
        <taxon>malvids</taxon>
        <taxon>Malvales</taxon>
        <taxon>Malvaceae</taxon>
        <taxon>Malvoideae</taxon>
        <taxon>Gossypium</taxon>
    </lineage>
</organism>
<dbReference type="Proteomes" id="UP000593561">
    <property type="component" value="Unassembled WGS sequence"/>
</dbReference>
<dbReference type="AlphaFoldDB" id="A0A7J8T8G7"/>
<evidence type="ECO:0000259" key="1">
    <source>
        <dbReference type="Pfam" id="PF13456"/>
    </source>
</evidence>
<gene>
    <name evidence="2" type="ORF">Godav_029270</name>
</gene>
<dbReference type="CDD" id="cd06222">
    <property type="entry name" value="RNase_H_like"/>
    <property type="match status" value="1"/>
</dbReference>
<proteinExistence type="predicted"/>